<evidence type="ECO:0000313" key="2">
    <source>
        <dbReference type="EMBL" id="REC71881.1"/>
    </source>
</evidence>
<gene>
    <name evidence="2" type="ORF">DRF58_04400</name>
</gene>
<keyword evidence="3" id="KW-1185">Reference proteome</keyword>
<protein>
    <submittedName>
        <fullName evidence="2">Uncharacterized protein</fullName>
    </submittedName>
</protein>
<organism evidence="2 3">
    <name type="scientific">Epilithonimonas hispanica</name>
    <dbReference type="NCBI Taxonomy" id="358687"/>
    <lineage>
        <taxon>Bacteria</taxon>
        <taxon>Pseudomonadati</taxon>
        <taxon>Bacteroidota</taxon>
        <taxon>Flavobacteriia</taxon>
        <taxon>Flavobacteriales</taxon>
        <taxon>Weeksellaceae</taxon>
        <taxon>Chryseobacterium group</taxon>
        <taxon>Epilithonimonas</taxon>
    </lineage>
</organism>
<accession>A0A3D9D1V5</accession>
<sequence>MTTAIGTPGKSGRTGDADVLIIPMQEDDDSYLSSLLYVERPESDNPIIYTVTNLELYDFVHNSNINAEIREQILSTFLYFDKEVYDNKDFAHLPADLYAEMPLKEGETSKSFMITSTESTDPQGLHYNTICVVNNHCTRTYVCDYGSNCDHCLKECESVNCYTAGGGGYEGPGTDGPGDTGNPGEGNGGGTGSGECNRGGWYRIIPPNGCGGGGDVETPCQNINNKQKDTKYAEKYNALNQSNIFSMNRERGFFERQSPPSNNLGSTFIQLDGPEGSSGLGLPDNISGIVGLLHSHNDENGVIKIFSPTDVRTFINHFLPQANSYLGSYGQAYTTVVTSFGSYTLQFTEGTHPGGINYNTWEQWNTWYKEKYEQLIKNENLTKANVEKVFTQFLKEVVNINGLEVYRVTKNTAVRLEYNGKDNPVKETPCPVITP</sequence>
<evidence type="ECO:0000313" key="3">
    <source>
        <dbReference type="Proteomes" id="UP000256326"/>
    </source>
</evidence>
<evidence type="ECO:0000256" key="1">
    <source>
        <dbReference type="SAM" id="MobiDB-lite"/>
    </source>
</evidence>
<reference evidence="2 3" key="1">
    <citation type="journal article" date="2006" name="Int. J. Syst. Evol. Microbiol.">
        <title>Chryseobacterium hispanicum sp. nov., isolated from the drinking water distribution system of Sevilla, Spain.</title>
        <authorList>
            <person name="Gallego V."/>
            <person name="Garcia M.T."/>
            <person name="Ventosa A."/>
        </authorList>
    </citation>
    <scope>NUCLEOTIDE SEQUENCE [LARGE SCALE GENOMIC DNA]</scope>
    <source>
        <strain evidence="2 3">KCTC 22104</strain>
    </source>
</reference>
<comment type="caution">
    <text evidence="2">The sequence shown here is derived from an EMBL/GenBank/DDBJ whole genome shotgun (WGS) entry which is preliminary data.</text>
</comment>
<dbReference type="Proteomes" id="UP000256326">
    <property type="component" value="Unassembled WGS sequence"/>
</dbReference>
<name>A0A3D9D1V5_9FLAO</name>
<proteinExistence type="predicted"/>
<dbReference type="AlphaFoldDB" id="A0A3D9D1V5"/>
<feature type="region of interest" description="Disordered" evidence="1">
    <location>
        <begin position="172"/>
        <end position="192"/>
    </location>
</feature>
<dbReference type="EMBL" id="QNUG01000007">
    <property type="protein sequence ID" value="REC71881.1"/>
    <property type="molecule type" value="Genomic_DNA"/>
</dbReference>